<evidence type="ECO:0000256" key="10">
    <source>
        <dbReference type="SAM" id="MobiDB-lite"/>
    </source>
</evidence>
<dbReference type="InterPro" id="IPR013087">
    <property type="entry name" value="Znf_C2H2_type"/>
</dbReference>
<evidence type="ECO:0000256" key="9">
    <source>
        <dbReference type="PROSITE-ProRule" id="PRU00042"/>
    </source>
</evidence>
<feature type="region of interest" description="Disordered" evidence="10">
    <location>
        <begin position="136"/>
        <end position="172"/>
    </location>
</feature>
<keyword evidence="3" id="KW-0677">Repeat</keyword>
<dbReference type="Gene3D" id="3.30.160.60">
    <property type="entry name" value="Classic Zinc Finger"/>
    <property type="match status" value="2"/>
</dbReference>
<gene>
    <name evidence="13" type="ORF">DFH08DRAFT_1085008</name>
</gene>
<evidence type="ECO:0000256" key="3">
    <source>
        <dbReference type="ARBA" id="ARBA00022737"/>
    </source>
</evidence>
<dbReference type="Proteomes" id="UP001218218">
    <property type="component" value="Unassembled WGS sequence"/>
</dbReference>
<feature type="non-terminal residue" evidence="13">
    <location>
        <position position="198"/>
    </location>
</feature>
<evidence type="ECO:0000313" key="13">
    <source>
        <dbReference type="EMBL" id="KAJ7325736.1"/>
    </source>
</evidence>
<feature type="domain" description="C2H2-type" evidence="12">
    <location>
        <begin position="5"/>
        <end position="32"/>
    </location>
</feature>
<keyword evidence="2" id="KW-0479">Metal-binding</keyword>
<organism evidence="13 14">
    <name type="scientific">Mycena albidolilacea</name>
    <dbReference type="NCBI Taxonomy" id="1033008"/>
    <lineage>
        <taxon>Eukaryota</taxon>
        <taxon>Fungi</taxon>
        <taxon>Dikarya</taxon>
        <taxon>Basidiomycota</taxon>
        <taxon>Agaricomycotina</taxon>
        <taxon>Agaricomycetes</taxon>
        <taxon>Agaricomycetidae</taxon>
        <taxon>Agaricales</taxon>
        <taxon>Marasmiineae</taxon>
        <taxon>Mycenaceae</taxon>
        <taxon>Mycena</taxon>
    </lineage>
</organism>
<keyword evidence="6" id="KW-0805">Transcription regulation</keyword>
<reference evidence="13" key="1">
    <citation type="submission" date="2023-03" db="EMBL/GenBank/DDBJ databases">
        <title>Massive genome expansion in bonnet fungi (Mycena s.s.) driven by repeated elements and novel gene families across ecological guilds.</title>
        <authorList>
            <consortium name="Lawrence Berkeley National Laboratory"/>
            <person name="Harder C.B."/>
            <person name="Miyauchi S."/>
            <person name="Viragh M."/>
            <person name="Kuo A."/>
            <person name="Thoen E."/>
            <person name="Andreopoulos B."/>
            <person name="Lu D."/>
            <person name="Skrede I."/>
            <person name="Drula E."/>
            <person name="Henrissat B."/>
            <person name="Morin E."/>
            <person name="Kohler A."/>
            <person name="Barry K."/>
            <person name="LaButti K."/>
            <person name="Morin E."/>
            <person name="Salamov A."/>
            <person name="Lipzen A."/>
            <person name="Mereny Z."/>
            <person name="Hegedus B."/>
            <person name="Baldrian P."/>
            <person name="Stursova M."/>
            <person name="Weitz H."/>
            <person name="Taylor A."/>
            <person name="Grigoriev I.V."/>
            <person name="Nagy L.G."/>
            <person name="Martin F."/>
            <person name="Kauserud H."/>
        </authorList>
    </citation>
    <scope>NUCLEOTIDE SEQUENCE</scope>
    <source>
        <strain evidence="13">CBHHK002</strain>
    </source>
</reference>
<dbReference type="Pfam" id="PF00172">
    <property type="entry name" value="Zn_clus"/>
    <property type="match status" value="1"/>
</dbReference>
<dbReference type="GO" id="GO:0000981">
    <property type="term" value="F:DNA-binding transcription factor activity, RNA polymerase II-specific"/>
    <property type="evidence" value="ECO:0007669"/>
    <property type="project" value="InterPro"/>
</dbReference>
<dbReference type="EMBL" id="JARIHO010000043">
    <property type="protein sequence ID" value="KAJ7325736.1"/>
    <property type="molecule type" value="Genomic_DNA"/>
</dbReference>
<evidence type="ECO:0000256" key="5">
    <source>
        <dbReference type="ARBA" id="ARBA00022833"/>
    </source>
</evidence>
<keyword evidence="4 9" id="KW-0863">Zinc-finger</keyword>
<evidence type="ECO:0000256" key="4">
    <source>
        <dbReference type="ARBA" id="ARBA00022771"/>
    </source>
</evidence>
<evidence type="ECO:0000259" key="12">
    <source>
        <dbReference type="PROSITE" id="PS50157"/>
    </source>
</evidence>
<evidence type="ECO:0000256" key="6">
    <source>
        <dbReference type="ARBA" id="ARBA00023015"/>
    </source>
</evidence>
<dbReference type="GO" id="GO:0005634">
    <property type="term" value="C:nucleus"/>
    <property type="evidence" value="ECO:0007669"/>
    <property type="project" value="UniProtKB-SubCell"/>
</dbReference>
<sequence>MGGDHKCPVCQATFTRPQHVARHMRSHTGDRPYKCQHCGDQFARSDLLSRHVNKCHAAEKALLSSGSGSSAAALNALGGGGRRKGTTAATRATTSKQACDQCVQSSLPCDGSNPCAKCVTRKTRCTFVKFHRQTAPVGPGHPSSLSASTLPSGHLPSLSASSSGHPSLSSSSLSGDLMLGGIGGAGGGSGGGGPFLYA</sequence>
<dbReference type="PROSITE" id="PS00028">
    <property type="entry name" value="ZINC_FINGER_C2H2_1"/>
    <property type="match status" value="2"/>
</dbReference>
<dbReference type="PROSITE" id="PS50048">
    <property type="entry name" value="ZN2_CY6_FUNGAL_2"/>
    <property type="match status" value="1"/>
</dbReference>
<feature type="domain" description="Zn(2)-C6 fungal-type" evidence="11">
    <location>
        <begin position="98"/>
        <end position="127"/>
    </location>
</feature>
<dbReference type="PROSITE" id="PS50157">
    <property type="entry name" value="ZINC_FINGER_C2H2_2"/>
    <property type="match status" value="2"/>
</dbReference>
<dbReference type="Pfam" id="PF00096">
    <property type="entry name" value="zf-C2H2"/>
    <property type="match status" value="2"/>
</dbReference>
<evidence type="ECO:0000256" key="1">
    <source>
        <dbReference type="ARBA" id="ARBA00004123"/>
    </source>
</evidence>
<protein>
    <recommendedName>
        <fullName evidence="15">Zinc finger protein</fullName>
    </recommendedName>
</protein>
<dbReference type="FunFam" id="3.30.160.60:FF:000145">
    <property type="entry name" value="Zinc finger protein 574"/>
    <property type="match status" value="1"/>
</dbReference>
<dbReference type="GO" id="GO:0008270">
    <property type="term" value="F:zinc ion binding"/>
    <property type="evidence" value="ECO:0007669"/>
    <property type="project" value="UniProtKB-KW"/>
</dbReference>
<dbReference type="InterPro" id="IPR036236">
    <property type="entry name" value="Znf_C2H2_sf"/>
</dbReference>
<dbReference type="SMART" id="SM00355">
    <property type="entry name" value="ZnF_C2H2"/>
    <property type="match status" value="2"/>
</dbReference>
<evidence type="ECO:0000256" key="2">
    <source>
        <dbReference type="ARBA" id="ARBA00022723"/>
    </source>
</evidence>
<name>A0AAD6ZJ48_9AGAR</name>
<accession>A0AAD6ZJ48</accession>
<keyword evidence="14" id="KW-1185">Reference proteome</keyword>
<keyword evidence="8" id="KW-0539">Nucleus</keyword>
<dbReference type="Gene3D" id="4.10.240.10">
    <property type="entry name" value="Zn(2)-C6 fungal-type DNA-binding domain"/>
    <property type="match status" value="1"/>
</dbReference>
<keyword evidence="5" id="KW-0862">Zinc</keyword>
<dbReference type="PANTHER" id="PTHR47660:SF2">
    <property type="entry name" value="TRANSCRIPTION FACTOR WITH C2H2 AND ZN(2)-CYS(6) DNA BINDING DOMAIN (EUROFUNG)"/>
    <property type="match status" value="1"/>
</dbReference>
<dbReference type="InterPro" id="IPR036864">
    <property type="entry name" value="Zn2-C6_fun-type_DNA-bd_sf"/>
</dbReference>
<feature type="compositionally biased region" description="Low complexity" evidence="10">
    <location>
        <begin position="150"/>
        <end position="172"/>
    </location>
</feature>
<evidence type="ECO:0000259" key="11">
    <source>
        <dbReference type="PROSITE" id="PS50048"/>
    </source>
</evidence>
<comment type="caution">
    <text evidence="13">The sequence shown here is derived from an EMBL/GenBank/DDBJ whole genome shotgun (WGS) entry which is preliminary data.</text>
</comment>
<dbReference type="FunFam" id="3.30.160.60:FF:000624">
    <property type="entry name" value="zinc finger protein 697"/>
    <property type="match status" value="1"/>
</dbReference>
<evidence type="ECO:0000256" key="8">
    <source>
        <dbReference type="ARBA" id="ARBA00023242"/>
    </source>
</evidence>
<evidence type="ECO:0000256" key="7">
    <source>
        <dbReference type="ARBA" id="ARBA00023163"/>
    </source>
</evidence>
<comment type="subcellular location">
    <subcellularLocation>
        <location evidence="1">Nucleus</location>
    </subcellularLocation>
</comment>
<dbReference type="InterPro" id="IPR001138">
    <property type="entry name" value="Zn2Cys6_DnaBD"/>
</dbReference>
<feature type="domain" description="C2H2-type" evidence="12">
    <location>
        <begin position="33"/>
        <end position="61"/>
    </location>
</feature>
<evidence type="ECO:0008006" key="15">
    <source>
        <dbReference type="Google" id="ProtNLM"/>
    </source>
</evidence>
<dbReference type="AlphaFoldDB" id="A0AAD6ZJ48"/>
<evidence type="ECO:0000313" key="14">
    <source>
        <dbReference type="Proteomes" id="UP001218218"/>
    </source>
</evidence>
<dbReference type="SUPFAM" id="SSF57667">
    <property type="entry name" value="beta-beta-alpha zinc fingers"/>
    <property type="match status" value="1"/>
</dbReference>
<dbReference type="PANTHER" id="PTHR47660">
    <property type="entry name" value="TRANSCRIPTION FACTOR WITH C2H2 AND ZN(2)-CYS(6) DNA BINDING DOMAIN (EUROFUNG)-RELATED-RELATED"/>
    <property type="match status" value="1"/>
</dbReference>
<proteinExistence type="predicted"/>
<keyword evidence="7" id="KW-0804">Transcription</keyword>
<dbReference type="SUPFAM" id="SSF57701">
    <property type="entry name" value="Zn2/Cys6 DNA-binding domain"/>
    <property type="match status" value="1"/>
</dbReference>